<dbReference type="PROSITE" id="PS50041">
    <property type="entry name" value="C_TYPE_LECTIN_2"/>
    <property type="match status" value="1"/>
</dbReference>
<dbReference type="InterPro" id="IPR016187">
    <property type="entry name" value="CTDL_fold"/>
</dbReference>
<comment type="caution">
    <text evidence="2">The sequence shown here is derived from an EMBL/GenBank/DDBJ whole genome shotgun (WGS) entry which is preliminary data.</text>
</comment>
<dbReference type="InterPro" id="IPR016186">
    <property type="entry name" value="C-type_lectin-like/link_sf"/>
</dbReference>
<evidence type="ECO:0000259" key="1">
    <source>
        <dbReference type="PROSITE" id="PS50041"/>
    </source>
</evidence>
<sequence length="191" mass="21912">MGGVWNWESGEQLNISKWRDSQLDDRDDRAEISKNRGLFNSISWGDKNTFICEIPGGCSNITFKNSWYIISVNGLSWLFNRETCQNQGGDLVSIETEEEWKFIKDEIQRRNTTSYTSTWSIGLTKKAGNWTWVSERPLTICKWGKGEPSGEHGKAIMYKRSSNGKPGVFGNTAWGNWHAYICEITKGKFFF</sequence>
<dbReference type="EMBL" id="CALNXJ010000071">
    <property type="protein sequence ID" value="CAH3159374.1"/>
    <property type="molecule type" value="Genomic_DNA"/>
</dbReference>
<gene>
    <name evidence="2" type="ORF">PMEA_00031908</name>
</gene>
<dbReference type="InterPro" id="IPR001304">
    <property type="entry name" value="C-type_lectin-like"/>
</dbReference>
<dbReference type="Gene3D" id="3.10.100.10">
    <property type="entry name" value="Mannose-Binding Protein A, subunit A"/>
    <property type="match status" value="2"/>
</dbReference>
<keyword evidence="3" id="KW-1185">Reference proteome</keyword>
<organism evidence="2 3">
    <name type="scientific">Pocillopora meandrina</name>
    <dbReference type="NCBI Taxonomy" id="46732"/>
    <lineage>
        <taxon>Eukaryota</taxon>
        <taxon>Metazoa</taxon>
        <taxon>Cnidaria</taxon>
        <taxon>Anthozoa</taxon>
        <taxon>Hexacorallia</taxon>
        <taxon>Scleractinia</taxon>
        <taxon>Astrocoeniina</taxon>
        <taxon>Pocilloporidae</taxon>
        <taxon>Pocillopora</taxon>
    </lineage>
</organism>
<dbReference type="SUPFAM" id="SSF56436">
    <property type="entry name" value="C-type lectin-like"/>
    <property type="match status" value="2"/>
</dbReference>
<reference evidence="2 3" key="1">
    <citation type="submission" date="2022-05" db="EMBL/GenBank/DDBJ databases">
        <authorList>
            <consortium name="Genoscope - CEA"/>
            <person name="William W."/>
        </authorList>
    </citation>
    <scope>NUCLEOTIDE SEQUENCE [LARGE SCALE GENOMIC DNA]</scope>
</reference>
<accession>A0AAU9XY06</accession>
<evidence type="ECO:0000313" key="2">
    <source>
        <dbReference type="EMBL" id="CAH3159374.1"/>
    </source>
</evidence>
<dbReference type="InterPro" id="IPR050111">
    <property type="entry name" value="C-type_lectin/snaclec_domain"/>
</dbReference>
<protein>
    <recommendedName>
        <fullName evidence="1">C-type lectin domain-containing protein</fullName>
    </recommendedName>
</protein>
<dbReference type="Proteomes" id="UP001159428">
    <property type="component" value="Unassembled WGS sequence"/>
</dbReference>
<dbReference type="AlphaFoldDB" id="A0AAU9XY06"/>
<dbReference type="Pfam" id="PF00059">
    <property type="entry name" value="Lectin_C"/>
    <property type="match status" value="1"/>
</dbReference>
<name>A0AAU9XY06_9CNID</name>
<feature type="domain" description="C-type lectin" evidence="1">
    <location>
        <begin position="63"/>
        <end position="183"/>
    </location>
</feature>
<dbReference type="PANTHER" id="PTHR22803">
    <property type="entry name" value="MANNOSE, PHOSPHOLIPASE, LECTIN RECEPTOR RELATED"/>
    <property type="match status" value="1"/>
</dbReference>
<dbReference type="SMART" id="SM00034">
    <property type="entry name" value="CLECT"/>
    <property type="match status" value="1"/>
</dbReference>
<proteinExistence type="predicted"/>
<evidence type="ECO:0000313" key="3">
    <source>
        <dbReference type="Proteomes" id="UP001159428"/>
    </source>
</evidence>